<keyword evidence="3" id="KW-1185">Reference proteome</keyword>
<sequence>MSSPRRRSLRLQTVEHSDIETPRTKPISTADIINDSQERTPKSESPEAPVRLQTAKSPVRLPTSNSKSSRFSCLRGQDSHDLADTQIAKRLHWYMRRSTMGKRVGDASRTVLQLTGMWPWEFAAGFLPKKWNINMLEDIRRLLRSVCKSARTNGPGPHTKIVQNFLLGCAKKRDARHPRLQHGDVLDAIDHFSADFYTKREVITPVTTPPVRRRAGQITVRGSDERSGSDESHDDQDEAIEIPDSESEWEDLTGFDFEDHVEPETATVAVKRSRSPSLGALLEKRPRTTGPSNPYHGTSATILQDPAPSSNVCDNRNVTVAQDAASQTDILPTQHPRDFADLVDEFEFIESEKQKEFNKVTHSLHEVTTSIQESEANETKLGSEKVEKLCTDVKAYEVEREKIMKGMRFVQEHHEDMAMSADDLEKSIHKYTIRLEECDRLIAQANMDALDELEAIAQKDFDLRAEEKRLKSRGQELLREVKYSAAIKTMMRLGPSGMVTLIAKLETKNVSLIAMAEDIMRQRTVASLGNIFENDGAQEQRQAVE</sequence>
<dbReference type="InParanoid" id="A0A1C3YL73"/>
<name>A0A1C3YL73_GIBZE</name>
<dbReference type="AlphaFoldDB" id="A0A1C3YL73"/>
<evidence type="ECO:0000313" key="3">
    <source>
        <dbReference type="Proteomes" id="UP000070720"/>
    </source>
</evidence>
<proteinExistence type="predicted"/>
<feature type="compositionally biased region" description="Basic and acidic residues" evidence="1">
    <location>
        <begin position="222"/>
        <end position="231"/>
    </location>
</feature>
<dbReference type="VEuPathDB" id="FungiDB:FGRAMPH1_01G25065"/>
<evidence type="ECO:0000256" key="1">
    <source>
        <dbReference type="SAM" id="MobiDB-lite"/>
    </source>
</evidence>
<reference evidence="3" key="1">
    <citation type="journal article" date="2007" name="Science">
        <title>The Fusarium graminearum genome reveals a link between localized polymorphism and pathogen specialization.</title>
        <authorList>
            <person name="Cuomo C.A."/>
            <person name="Gueldener U."/>
            <person name="Xu J.-R."/>
            <person name="Trail F."/>
            <person name="Turgeon B.G."/>
            <person name="Di Pietro A."/>
            <person name="Walton J.D."/>
            <person name="Ma L.-J."/>
            <person name="Baker S.E."/>
            <person name="Rep M."/>
            <person name="Adam G."/>
            <person name="Antoniw J."/>
            <person name="Baldwin T."/>
            <person name="Calvo S.E."/>
            <person name="Chang Y.-L."/>
            <person name="DeCaprio D."/>
            <person name="Gale L.R."/>
            <person name="Gnerre S."/>
            <person name="Goswami R.S."/>
            <person name="Hammond-Kosack K."/>
            <person name="Harris L.J."/>
            <person name="Hilburn K."/>
            <person name="Kennell J.C."/>
            <person name="Kroken S."/>
            <person name="Magnuson J.K."/>
            <person name="Mannhaupt G."/>
            <person name="Mauceli E.W."/>
            <person name="Mewes H.-W."/>
            <person name="Mitterbauer R."/>
            <person name="Muehlbauer G."/>
            <person name="Muensterkoetter M."/>
            <person name="Nelson D."/>
            <person name="O'Donnell K."/>
            <person name="Ouellet T."/>
            <person name="Qi W."/>
            <person name="Quesneville H."/>
            <person name="Roncero M.I.G."/>
            <person name="Seong K.-Y."/>
            <person name="Tetko I.V."/>
            <person name="Urban M."/>
            <person name="Waalwijk C."/>
            <person name="Ward T.J."/>
            <person name="Yao J."/>
            <person name="Birren B.W."/>
            <person name="Kistler H.C."/>
        </authorList>
    </citation>
    <scope>NUCLEOTIDE SEQUENCE [LARGE SCALE GENOMIC DNA]</scope>
    <source>
        <strain evidence="3">ATCC MYA-4620 / CBS 123657 / FGSC 9075 / NRRL 31084 / PH-1</strain>
    </source>
</reference>
<dbReference type="Proteomes" id="UP000070720">
    <property type="component" value="Chromosome 4"/>
</dbReference>
<reference evidence="2 3" key="3">
    <citation type="journal article" date="2015" name="BMC Genomics">
        <title>The completed genome sequence of the pathogenic ascomycete fungus Fusarium graminearum.</title>
        <authorList>
            <person name="King R."/>
            <person name="Urban M."/>
            <person name="Hammond-Kosack M.C."/>
            <person name="Hassani-Pak K."/>
            <person name="Hammond-Kosack K.E."/>
        </authorList>
    </citation>
    <scope>NUCLEOTIDE SEQUENCE [LARGE SCALE GENOMIC DNA]</scope>
    <source>
        <strain evidence="3">ATCC MYA-4620 / CBS 123657 / FGSC 9075 / NRRL 31084 / PH-1</strain>
    </source>
</reference>
<feature type="region of interest" description="Disordered" evidence="1">
    <location>
        <begin position="266"/>
        <end position="300"/>
    </location>
</feature>
<feature type="compositionally biased region" description="Acidic residues" evidence="1">
    <location>
        <begin position="232"/>
        <end position="246"/>
    </location>
</feature>
<feature type="compositionally biased region" description="Basic and acidic residues" evidence="1">
    <location>
        <begin position="36"/>
        <end position="45"/>
    </location>
</feature>
<reference evidence="3" key="2">
    <citation type="journal article" date="2010" name="Nature">
        <title>Comparative genomics reveals mobile pathogenicity chromosomes in Fusarium.</title>
        <authorList>
            <person name="Ma L.J."/>
            <person name="van der Does H.C."/>
            <person name="Borkovich K.A."/>
            <person name="Coleman J.J."/>
            <person name="Daboussi M.J."/>
            <person name="Di Pietro A."/>
            <person name="Dufresne M."/>
            <person name="Freitag M."/>
            <person name="Grabherr M."/>
            <person name="Henrissat B."/>
            <person name="Houterman P.M."/>
            <person name="Kang S."/>
            <person name="Shim W.B."/>
            <person name="Woloshuk C."/>
            <person name="Xie X."/>
            <person name="Xu J.R."/>
            <person name="Antoniw J."/>
            <person name="Baker S.E."/>
            <person name="Bluhm B.H."/>
            <person name="Breakspear A."/>
            <person name="Brown D.W."/>
            <person name="Butchko R.A."/>
            <person name="Chapman S."/>
            <person name="Coulson R."/>
            <person name="Coutinho P.M."/>
            <person name="Danchin E.G."/>
            <person name="Diener A."/>
            <person name="Gale L.R."/>
            <person name="Gardiner D.M."/>
            <person name="Goff S."/>
            <person name="Hammond-Kosack K.E."/>
            <person name="Hilburn K."/>
            <person name="Hua-Van A."/>
            <person name="Jonkers W."/>
            <person name="Kazan K."/>
            <person name="Kodira C.D."/>
            <person name="Koehrsen M."/>
            <person name="Kumar L."/>
            <person name="Lee Y.H."/>
            <person name="Li L."/>
            <person name="Manners J.M."/>
            <person name="Miranda-Saavedra D."/>
            <person name="Mukherjee M."/>
            <person name="Park G."/>
            <person name="Park J."/>
            <person name="Park S.Y."/>
            <person name="Proctor R.H."/>
            <person name="Regev A."/>
            <person name="Ruiz-Roldan M.C."/>
            <person name="Sain D."/>
            <person name="Sakthikumar S."/>
            <person name="Sykes S."/>
            <person name="Schwartz D.C."/>
            <person name="Turgeon B.G."/>
            <person name="Wapinski I."/>
            <person name="Yoder O."/>
            <person name="Young S."/>
            <person name="Zeng Q."/>
            <person name="Zhou S."/>
            <person name="Galagan J."/>
            <person name="Cuomo C.A."/>
            <person name="Kistler H.C."/>
            <person name="Rep M."/>
        </authorList>
    </citation>
    <scope>GENOME REANNOTATION</scope>
    <source>
        <strain evidence="3">ATCC MYA-4620 / CBS 123657 / FGSC 9075 / NRRL 31084 / PH-1</strain>
    </source>
</reference>
<feature type="compositionally biased region" description="Basic and acidic residues" evidence="1">
    <location>
        <begin position="13"/>
        <end position="23"/>
    </location>
</feature>
<feature type="region of interest" description="Disordered" evidence="1">
    <location>
        <begin position="1"/>
        <end position="73"/>
    </location>
</feature>
<evidence type="ECO:0000313" key="2">
    <source>
        <dbReference type="EMBL" id="SCB65287.1"/>
    </source>
</evidence>
<gene>
    <name evidence="2" type="ORF">FGRAMPH1_01T25065</name>
</gene>
<dbReference type="EMBL" id="HG970335">
    <property type="protein sequence ID" value="SCB65287.1"/>
    <property type="molecule type" value="Genomic_DNA"/>
</dbReference>
<accession>A0A1C3YL73</accession>
<feature type="compositionally biased region" description="Polar residues" evidence="1">
    <location>
        <begin position="62"/>
        <end position="71"/>
    </location>
</feature>
<protein>
    <submittedName>
        <fullName evidence="2">Chromosome 4, complete genome</fullName>
    </submittedName>
</protein>
<feature type="compositionally biased region" description="Polar residues" evidence="1">
    <location>
        <begin position="289"/>
        <end position="300"/>
    </location>
</feature>
<organism evidence="2 3">
    <name type="scientific">Gibberella zeae (strain ATCC MYA-4620 / CBS 123657 / FGSC 9075 / NRRL 31084 / PH-1)</name>
    <name type="common">Wheat head blight fungus</name>
    <name type="synonym">Fusarium graminearum</name>
    <dbReference type="NCBI Taxonomy" id="229533"/>
    <lineage>
        <taxon>Eukaryota</taxon>
        <taxon>Fungi</taxon>
        <taxon>Dikarya</taxon>
        <taxon>Ascomycota</taxon>
        <taxon>Pezizomycotina</taxon>
        <taxon>Sordariomycetes</taxon>
        <taxon>Hypocreomycetidae</taxon>
        <taxon>Hypocreales</taxon>
        <taxon>Nectriaceae</taxon>
        <taxon>Fusarium</taxon>
    </lineage>
</organism>
<dbReference type="eggNOG" id="ENOG502RKQZ">
    <property type="taxonomic scope" value="Eukaryota"/>
</dbReference>
<feature type="region of interest" description="Disordered" evidence="1">
    <location>
        <begin position="207"/>
        <end position="246"/>
    </location>
</feature>